<dbReference type="EMBL" id="CM055112">
    <property type="protein sequence ID" value="KAJ7518085.1"/>
    <property type="molecule type" value="Genomic_DNA"/>
</dbReference>
<name>A0ACC2AKJ9_DIPCM</name>
<keyword evidence="2" id="KW-1185">Reference proteome</keyword>
<sequence length="222" mass="24359">MDASEDVDHQKLVEFEKMTEHPAEVQAQVLADILHLNAGVGYLARCGFNSSSSSSNSSYDVVASFKAHVPVVSNAAIKDDLQRIADGDRGPILTAQPVISLTLSSGTTAGRPKTVPSTHKSRQIIHSAFQLASIFRERFFLTNAVPTVLSFAYAGKQFETKSGLKLGSDSTNFFRSEAFKKNRMISCTSPDEVILGYNVRQSMYCHLICGLIRRNHPFTLCL</sequence>
<dbReference type="Proteomes" id="UP001162992">
    <property type="component" value="Chromosome 21"/>
</dbReference>
<evidence type="ECO:0000313" key="2">
    <source>
        <dbReference type="Proteomes" id="UP001162992"/>
    </source>
</evidence>
<proteinExistence type="predicted"/>
<protein>
    <submittedName>
        <fullName evidence="1">Uncharacterized protein</fullName>
    </submittedName>
</protein>
<comment type="caution">
    <text evidence="1">The sequence shown here is derived from an EMBL/GenBank/DDBJ whole genome shotgun (WGS) entry which is preliminary data.</text>
</comment>
<organism evidence="1 2">
    <name type="scientific">Diphasiastrum complanatum</name>
    <name type="common">Issler's clubmoss</name>
    <name type="synonym">Lycopodium complanatum</name>
    <dbReference type="NCBI Taxonomy" id="34168"/>
    <lineage>
        <taxon>Eukaryota</taxon>
        <taxon>Viridiplantae</taxon>
        <taxon>Streptophyta</taxon>
        <taxon>Embryophyta</taxon>
        <taxon>Tracheophyta</taxon>
        <taxon>Lycopodiopsida</taxon>
        <taxon>Lycopodiales</taxon>
        <taxon>Lycopodiaceae</taxon>
        <taxon>Lycopodioideae</taxon>
        <taxon>Diphasiastrum</taxon>
    </lineage>
</organism>
<evidence type="ECO:0000313" key="1">
    <source>
        <dbReference type="EMBL" id="KAJ7518085.1"/>
    </source>
</evidence>
<reference evidence="2" key="1">
    <citation type="journal article" date="2024" name="Proc. Natl. Acad. Sci. U.S.A.">
        <title>Extraordinary preservation of gene collinearity over three hundred million years revealed in homosporous lycophytes.</title>
        <authorList>
            <person name="Li C."/>
            <person name="Wickell D."/>
            <person name="Kuo L.Y."/>
            <person name="Chen X."/>
            <person name="Nie B."/>
            <person name="Liao X."/>
            <person name="Peng D."/>
            <person name="Ji J."/>
            <person name="Jenkins J."/>
            <person name="Williams M."/>
            <person name="Shu S."/>
            <person name="Plott C."/>
            <person name="Barry K."/>
            <person name="Rajasekar S."/>
            <person name="Grimwood J."/>
            <person name="Han X."/>
            <person name="Sun S."/>
            <person name="Hou Z."/>
            <person name="He W."/>
            <person name="Dai G."/>
            <person name="Sun C."/>
            <person name="Schmutz J."/>
            <person name="Leebens-Mack J.H."/>
            <person name="Li F.W."/>
            <person name="Wang L."/>
        </authorList>
    </citation>
    <scope>NUCLEOTIDE SEQUENCE [LARGE SCALE GENOMIC DNA]</scope>
    <source>
        <strain evidence="2">cv. PW_Plant_1</strain>
    </source>
</reference>
<gene>
    <name evidence="1" type="ORF">O6H91_21G054600</name>
</gene>
<accession>A0ACC2AKJ9</accession>